<dbReference type="Proteomes" id="UP000016922">
    <property type="component" value="Unassembled WGS sequence"/>
</dbReference>
<accession>S3CSS7</accession>
<sequence>MHCTTLPLSALEPWSRLNDVTYLDCQTRKFEDARGKGLATLKKLSSQNISERPTLLIIPHDLVLSAEAVEEFAKVDQHLKELLTAAGGQASLKTGLRRDIMLFLLMQITCHPDGQCVGVRNPWTEYVKFLPIHIPVPTMWSEEESMMLTGTSLQPALVAKKSALLLEFEELQDRTSSIAWCRKFWWENHALTLEDWTLVDAWFRSRSLELPKSGEAMVPCLDMANHSVAANTYYEQFSSDNSVTLLLNPDVDVEAGSELTISYGYAKSNAEMLFSYGFIDESDKTAQTLVLPLETISEDPLAKAKVIAFKGQPVVRITAKQDDITWESKFLYFMILNEEDGLEFKVLQDVDGSRSLRVFWCGKDVTDVTDTFQSLIKSHELEDIFTLRVLTLLDDRVRQQIEHLDDTVTAVRELSSVVEIDPNVEKNALKLRASEALILQKAADNLQLQASYSRAGKKELLRSEVVIGYLGSNIDDDETDQHETNDNKQIEDDFS</sequence>
<dbReference type="CDD" id="cd10527">
    <property type="entry name" value="SET_LSMT"/>
    <property type="match status" value="1"/>
</dbReference>
<dbReference type="SUPFAM" id="SSF82199">
    <property type="entry name" value="SET domain"/>
    <property type="match status" value="1"/>
</dbReference>
<dbReference type="HOGENOM" id="CLU_044629_0_0_1"/>
<dbReference type="PANTHER" id="PTHR13271">
    <property type="entry name" value="UNCHARACTERIZED PUTATIVE METHYLTRANSFERASE"/>
    <property type="match status" value="1"/>
</dbReference>
<evidence type="ECO:0000256" key="1">
    <source>
        <dbReference type="SAM" id="MobiDB-lite"/>
    </source>
</evidence>
<dbReference type="InterPro" id="IPR050600">
    <property type="entry name" value="SETD3_SETD6_MTase"/>
</dbReference>
<reference evidence="3 4" key="1">
    <citation type="journal article" date="2013" name="BMC Genomics">
        <title>Genomics-driven discovery of the pneumocandin biosynthetic gene cluster in the fungus Glarea lozoyensis.</title>
        <authorList>
            <person name="Chen L."/>
            <person name="Yue Q."/>
            <person name="Zhang X."/>
            <person name="Xiang M."/>
            <person name="Wang C."/>
            <person name="Li S."/>
            <person name="Che Y."/>
            <person name="Ortiz-Lopez F.J."/>
            <person name="Bills G.F."/>
            <person name="Liu X."/>
            <person name="An Z."/>
        </authorList>
    </citation>
    <scope>NUCLEOTIDE SEQUENCE [LARGE SCALE GENOMIC DNA]</scope>
    <source>
        <strain evidence="4">ATCC 20868 / MF5171</strain>
    </source>
</reference>
<dbReference type="EMBL" id="KE145367">
    <property type="protein sequence ID" value="EPE29487.1"/>
    <property type="molecule type" value="Genomic_DNA"/>
</dbReference>
<dbReference type="Gene3D" id="3.90.1410.10">
    <property type="entry name" value="set domain protein methyltransferase, domain 1"/>
    <property type="match status" value="1"/>
</dbReference>
<dbReference type="RefSeq" id="XP_008083596.1">
    <property type="nucleotide sequence ID" value="XM_008085405.1"/>
</dbReference>
<feature type="compositionally biased region" description="Basic and acidic residues" evidence="1">
    <location>
        <begin position="481"/>
        <end position="495"/>
    </location>
</feature>
<dbReference type="PROSITE" id="PS50280">
    <property type="entry name" value="SET"/>
    <property type="match status" value="1"/>
</dbReference>
<dbReference type="OMA" id="AWYRSRC"/>
<name>S3CSS7_GLAL2</name>
<dbReference type="InterPro" id="IPR046341">
    <property type="entry name" value="SET_dom_sf"/>
</dbReference>
<dbReference type="GO" id="GO:0016279">
    <property type="term" value="F:protein-lysine N-methyltransferase activity"/>
    <property type="evidence" value="ECO:0007669"/>
    <property type="project" value="TreeGrafter"/>
</dbReference>
<gene>
    <name evidence="3" type="ORF">GLAREA_00647</name>
</gene>
<dbReference type="STRING" id="1116229.S3CSS7"/>
<dbReference type="GO" id="GO:0005634">
    <property type="term" value="C:nucleus"/>
    <property type="evidence" value="ECO:0007669"/>
    <property type="project" value="TreeGrafter"/>
</dbReference>
<dbReference type="eggNOG" id="KOG1337">
    <property type="taxonomic scope" value="Eukaryota"/>
</dbReference>
<organism evidence="3 4">
    <name type="scientific">Glarea lozoyensis (strain ATCC 20868 / MF5171)</name>
    <dbReference type="NCBI Taxonomy" id="1116229"/>
    <lineage>
        <taxon>Eukaryota</taxon>
        <taxon>Fungi</taxon>
        <taxon>Dikarya</taxon>
        <taxon>Ascomycota</taxon>
        <taxon>Pezizomycotina</taxon>
        <taxon>Leotiomycetes</taxon>
        <taxon>Helotiales</taxon>
        <taxon>Helotiaceae</taxon>
        <taxon>Glarea</taxon>
    </lineage>
</organism>
<dbReference type="PANTHER" id="PTHR13271:SF76">
    <property type="entry name" value="SET DOMAIN-CONTAINING PROTEIN 8"/>
    <property type="match status" value="1"/>
</dbReference>
<feature type="region of interest" description="Disordered" evidence="1">
    <location>
        <begin position="474"/>
        <end position="495"/>
    </location>
</feature>
<evidence type="ECO:0000313" key="4">
    <source>
        <dbReference type="Proteomes" id="UP000016922"/>
    </source>
</evidence>
<evidence type="ECO:0000313" key="3">
    <source>
        <dbReference type="EMBL" id="EPE29487.1"/>
    </source>
</evidence>
<evidence type="ECO:0000259" key="2">
    <source>
        <dbReference type="PROSITE" id="PS50280"/>
    </source>
</evidence>
<protein>
    <submittedName>
        <fullName evidence="3">SET</fullName>
    </submittedName>
</protein>
<dbReference type="OrthoDB" id="441812at2759"/>
<dbReference type="KEGG" id="glz:GLAREA_00647"/>
<dbReference type="InterPro" id="IPR001214">
    <property type="entry name" value="SET_dom"/>
</dbReference>
<dbReference type="GeneID" id="19459705"/>
<proteinExistence type="predicted"/>
<feature type="domain" description="SET" evidence="2">
    <location>
        <begin position="23"/>
        <end position="264"/>
    </location>
</feature>
<keyword evidence="4" id="KW-1185">Reference proteome</keyword>
<dbReference type="AlphaFoldDB" id="S3CSS7"/>